<keyword evidence="3" id="KW-1133">Transmembrane helix</keyword>
<dbReference type="GO" id="GO:0016020">
    <property type="term" value="C:membrane"/>
    <property type="evidence" value="ECO:0007669"/>
    <property type="project" value="UniProtKB-SubCell"/>
</dbReference>
<protein>
    <submittedName>
        <fullName evidence="5">Sugar ABC transporter permease</fullName>
    </submittedName>
</protein>
<comment type="caution">
    <text evidence="5">The sequence shown here is derived from an EMBL/GenBank/DDBJ whole genome shotgun (WGS) entry which is preliminary data.</text>
</comment>
<reference evidence="5" key="2">
    <citation type="journal article" date="2021" name="PeerJ">
        <title>Extensive microbial diversity within the chicken gut microbiome revealed by metagenomics and culture.</title>
        <authorList>
            <person name="Gilroy R."/>
            <person name="Ravi A."/>
            <person name="Getino M."/>
            <person name="Pursley I."/>
            <person name="Horton D.L."/>
            <person name="Alikhan N.F."/>
            <person name="Baker D."/>
            <person name="Gharbi K."/>
            <person name="Hall N."/>
            <person name="Watson M."/>
            <person name="Adriaenssens E.M."/>
            <person name="Foster-Nyarko E."/>
            <person name="Jarju S."/>
            <person name="Secka A."/>
            <person name="Antonio M."/>
            <person name="Oren A."/>
            <person name="Chaudhuri R.R."/>
            <person name="La Ragione R."/>
            <person name="Hildebrand F."/>
            <person name="Pallen M.J."/>
        </authorList>
    </citation>
    <scope>NUCLEOTIDE SEQUENCE</scope>
    <source>
        <strain evidence="5">CHK183-6373</strain>
    </source>
</reference>
<dbReference type="Proteomes" id="UP000886884">
    <property type="component" value="Unassembled WGS sequence"/>
</dbReference>
<evidence type="ECO:0000313" key="6">
    <source>
        <dbReference type="Proteomes" id="UP000886884"/>
    </source>
</evidence>
<proteinExistence type="predicted"/>
<reference evidence="5" key="1">
    <citation type="submission" date="2020-10" db="EMBL/GenBank/DDBJ databases">
        <authorList>
            <person name="Gilroy R."/>
        </authorList>
    </citation>
    <scope>NUCLEOTIDE SEQUENCE</scope>
    <source>
        <strain evidence="5">CHK183-6373</strain>
    </source>
</reference>
<evidence type="ECO:0000256" key="4">
    <source>
        <dbReference type="ARBA" id="ARBA00023136"/>
    </source>
</evidence>
<evidence type="ECO:0000256" key="3">
    <source>
        <dbReference type="ARBA" id="ARBA00022989"/>
    </source>
</evidence>
<organism evidence="5 6">
    <name type="scientific">Candidatus Ornithocaccomicrobium faecavium</name>
    <dbReference type="NCBI Taxonomy" id="2840890"/>
    <lineage>
        <taxon>Bacteria</taxon>
        <taxon>Bacillati</taxon>
        <taxon>Bacillota</taxon>
        <taxon>Clostridia</taxon>
        <taxon>Candidatus Ornithocaccomicrobium</taxon>
    </lineage>
</organism>
<evidence type="ECO:0000256" key="1">
    <source>
        <dbReference type="ARBA" id="ARBA00004141"/>
    </source>
</evidence>
<gene>
    <name evidence="5" type="ORF">IAA64_02495</name>
</gene>
<dbReference type="AlphaFoldDB" id="A0A9D1P759"/>
<evidence type="ECO:0000256" key="2">
    <source>
        <dbReference type="ARBA" id="ARBA00022692"/>
    </source>
</evidence>
<name>A0A9D1P759_9FIRM</name>
<accession>A0A9D1P759</accession>
<dbReference type="Gene3D" id="1.10.3720.10">
    <property type="entry name" value="MetI-like"/>
    <property type="match status" value="1"/>
</dbReference>
<dbReference type="EMBL" id="DVOT01000048">
    <property type="protein sequence ID" value="HIV26813.1"/>
    <property type="molecule type" value="Genomic_DNA"/>
</dbReference>
<sequence>LILRAGSMLSVGFEKVYLLQNDLNRDVSEIISTYTYRLGILNGQFSYTTAIGLFNNIINAVILVVVNQISRTVGETSLW</sequence>
<comment type="subcellular location">
    <subcellularLocation>
        <location evidence="1">Membrane</location>
        <topology evidence="1">Multi-pass membrane protein</topology>
    </subcellularLocation>
</comment>
<dbReference type="InterPro" id="IPR035906">
    <property type="entry name" value="MetI-like_sf"/>
</dbReference>
<keyword evidence="4" id="KW-0472">Membrane</keyword>
<keyword evidence="2" id="KW-0812">Transmembrane</keyword>
<feature type="non-terminal residue" evidence="5">
    <location>
        <position position="1"/>
    </location>
</feature>
<evidence type="ECO:0000313" key="5">
    <source>
        <dbReference type="EMBL" id="HIV26813.1"/>
    </source>
</evidence>